<feature type="compositionally biased region" description="Low complexity" evidence="1">
    <location>
        <begin position="246"/>
        <end position="258"/>
    </location>
</feature>
<feature type="compositionally biased region" description="Pro residues" evidence="1">
    <location>
        <begin position="179"/>
        <end position="188"/>
    </location>
</feature>
<dbReference type="EMBL" id="KN823066">
    <property type="protein sequence ID" value="KIO24186.1"/>
    <property type="molecule type" value="Genomic_DNA"/>
</dbReference>
<feature type="region of interest" description="Disordered" evidence="1">
    <location>
        <begin position="77"/>
        <end position="258"/>
    </location>
</feature>
<feature type="compositionally biased region" description="Basic and acidic residues" evidence="1">
    <location>
        <begin position="28"/>
        <end position="46"/>
    </location>
</feature>
<dbReference type="AlphaFoldDB" id="A0A0C3QEB6"/>
<organism evidence="2 3">
    <name type="scientific">Tulasnella calospora MUT 4182</name>
    <dbReference type="NCBI Taxonomy" id="1051891"/>
    <lineage>
        <taxon>Eukaryota</taxon>
        <taxon>Fungi</taxon>
        <taxon>Dikarya</taxon>
        <taxon>Basidiomycota</taxon>
        <taxon>Agaricomycotina</taxon>
        <taxon>Agaricomycetes</taxon>
        <taxon>Cantharellales</taxon>
        <taxon>Tulasnellaceae</taxon>
        <taxon>Tulasnella</taxon>
    </lineage>
</organism>
<feature type="region of interest" description="Disordered" evidence="1">
    <location>
        <begin position="271"/>
        <end position="297"/>
    </location>
</feature>
<evidence type="ECO:0000313" key="2">
    <source>
        <dbReference type="EMBL" id="KIO24186.1"/>
    </source>
</evidence>
<proteinExistence type="predicted"/>
<reference evidence="2 3" key="1">
    <citation type="submission" date="2014-04" db="EMBL/GenBank/DDBJ databases">
        <authorList>
            <consortium name="DOE Joint Genome Institute"/>
            <person name="Kuo A."/>
            <person name="Girlanda M."/>
            <person name="Perotto S."/>
            <person name="Kohler A."/>
            <person name="Nagy L.G."/>
            <person name="Floudas D."/>
            <person name="Copeland A."/>
            <person name="Barry K.W."/>
            <person name="Cichocki N."/>
            <person name="Veneault-Fourrey C."/>
            <person name="LaButti K."/>
            <person name="Lindquist E.A."/>
            <person name="Lipzen A."/>
            <person name="Lundell T."/>
            <person name="Morin E."/>
            <person name="Murat C."/>
            <person name="Sun H."/>
            <person name="Tunlid A."/>
            <person name="Henrissat B."/>
            <person name="Grigoriev I.V."/>
            <person name="Hibbett D.S."/>
            <person name="Martin F."/>
            <person name="Nordberg H.P."/>
            <person name="Cantor M.N."/>
            <person name="Hua S.X."/>
        </authorList>
    </citation>
    <scope>NUCLEOTIDE SEQUENCE [LARGE SCALE GENOMIC DNA]</scope>
    <source>
        <strain evidence="2 3">MUT 4182</strain>
    </source>
</reference>
<protein>
    <submittedName>
        <fullName evidence="2">Uncharacterized protein</fullName>
    </submittedName>
</protein>
<feature type="compositionally biased region" description="Low complexity" evidence="1">
    <location>
        <begin position="161"/>
        <end position="172"/>
    </location>
</feature>
<feature type="compositionally biased region" description="Polar residues" evidence="1">
    <location>
        <begin position="1"/>
        <end position="11"/>
    </location>
</feature>
<keyword evidence="3" id="KW-1185">Reference proteome</keyword>
<sequence>MSTNYSAQRLFSRNPRESGAHTPEPLFDSERKPEGRREDGGAERKAKPTHLTIDSAAIPYRKDERFGLTVPWTAGLSAEANSRIPTRPGRTTRAISYPSDAHLHSPHTPDSSFPLVALSQPTPLNSSIPPSPTHSSSLHHRRLHTVPISLPPPVDTNAAKPTGRITPPTGTPAVEAIPGLPPSPPPSPATITSRNAGSRSGSLSTQGQEPSTRPPSTRPPSSQQRSETTTFPTSRPLTAASDMRPLTSSTHLSLTSSYSADSSTRFSTLFFAPQGSTPPRDGPITEVVGKEGDFAAR</sequence>
<feature type="compositionally biased region" description="Polar residues" evidence="1">
    <location>
        <begin position="189"/>
        <end position="209"/>
    </location>
</feature>
<dbReference type="Proteomes" id="UP000054248">
    <property type="component" value="Unassembled WGS sequence"/>
</dbReference>
<evidence type="ECO:0000313" key="3">
    <source>
        <dbReference type="Proteomes" id="UP000054248"/>
    </source>
</evidence>
<name>A0A0C3QEB6_9AGAM</name>
<reference evidence="3" key="2">
    <citation type="submission" date="2015-01" db="EMBL/GenBank/DDBJ databases">
        <title>Evolutionary Origins and Diversification of the Mycorrhizal Mutualists.</title>
        <authorList>
            <consortium name="DOE Joint Genome Institute"/>
            <consortium name="Mycorrhizal Genomics Consortium"/>
            <person name="Kohler A."/>
            <person name="Kuo A."/>
            <person name="Nagy L.G."/>
            <person name="Floudas D."/>
            <person name="Copeland A."/>
            <person name="Barry K.W."/>
            <person name="Cichocki N."/>
            <person name="Veneault-Fourrey C."/>
            <person name="LaButti K."/>
            <person name="Lindquist E.A."/>
            <person name="Lipzen A."/>
            <person name="Lundell T."/>
            <person name="Morin E."/>
            <person name="Murat C."/>
            <person name="Riley R."/>
            <person name="Ohm R."/>
            <person name="Sun H."/>
            <person name="Tunlid A."/>
            <person name="Henrissat B."/>
            <person name="Grigoriev I.V."/>
            <person name="Hibbett D.S."/>
            <person name="Martin F."/>
        </authorList>
    </citation>
    <scope>NUCLEOTIDE SEQUENCE [LARGE SCALE GENOMIC DNA]</scope>
    <source>
        <strain evidence="3">MUT 4182</strain>
    </source>
</reference>
<dbReference type="HOGENOM" id="CLU_937474_0_0_1"/>
<feature type="compositionally biased region" description="Basic and acidic residues" evidence="1">
    <location>
        <begin position="288"/>
        <end position="297"/>
    </location>
</feature>
<dbReference type="OrthoDB" id="3240151at2759"/>
<accession>A0A0C3QEB6</accession>
<feature type="compositionally biased region" description="Polar residues" evidence="1">
    <location>
        <begin position="227"/>
        <end position="236"/>
    </location>
</feature>
<evidence type="ECO:0000256" key="1">
    <source>
        <dbReference type="SAM" id="MobiDB-lite"/>
    </source>
</evidence>
<gene>
    <name evidence="2" type="ORF">M407DRAFT_244540</name>
</gene>
<feature type="region of interest" description="Disordered" evidence="1">
    <location>
        <begin position="1"/>
        <end position="51"/>
    </location>
</feature>